<dbReference type="EMBL" id="RBIM01000004">
    <property type="protein sequence ID" value="RKQ96443.1"/>
    <property type="molecule type" value="Genomic_DNA"/>
</dbReference>
<dbReference type="InterPro" id="IPR036188">
    <property type="entry name" value="FAD/NAD-bd_sf"/>
</dbReference>
<comment type="caution">
    <text evidence="5">The sequence shown here is derived from an EMBL/GenBank/DDBJ whole genome shotgun (WGS) entry which is preliminary data.</text>
</comment>
<sequence length="548" mass="58811">MTALTATRPQRHGQTRLDRDILIVGGGHNGLVCAAYLAKAGLKVTVLERRDVVGGAAVTEEFHPGFRNSVASYTVSLLNPKIIADLDLHGHGLEIVERKIGNFLPLEHGRYLLAGDGLTRDEVAKFSTRDAERLAEYGARLEVVADTLRSLVLETPPNLSEGSWLGALPEMMKAANLGGRLGAMSMTARRDLLDLFSKSAGDWLDGWFESDAIKALFGFDSIVGNFASPYTPGSAYVLLHHLFGEVNGKKGAWGHAIGGMGAITQAMARCCEARGVEIRTGCPVREVLVTDGGAGTVVLDSGEQLSARAVVSNLNPKLLFGSLVDPAALPTDFNERIRHYKCGSGTFRMNVALDRLPSFTALPGPGDHLTAGIIMAPSLAYMEQAYVDARRQGWSTSPIIEMLIPSTLDPTLAPEGQHVASLFCQHVAPELSGGRDWDDHRDEVAQVMLDTVERWAPGFRDSVLGYQALTPKDLERTFGLVGGDIFHGALSLDQLFSARPVLGHADHRSPVKRLYQCGAGTHPGGGVTGAPGHNAAREILKDFGKRMG</sequence>
<dbReference type="SUPFAM" id="SSF51905">
    <property type="entry name" value="FAD/NAD(P)-binding domain"/>
    <property type="match status" value="1"/>
</dbReference>
<comment type="subunit">
    <text evidence="2">Interacts with COX5B; this interaction may contribute to localize PYROXD2 to the inner face of the inner mitochondrial membrane.</text>
</comment>
<proteinExistence type="predicted"/>
<evidence type="ECO:0000256" key="2">
    <source>
        <dbReference type="ARBA" id="ARBA00038825"/>
    </source>
</evidence>
<evidence type="ECO:0000256" key="1">
    <source>
        <dbReference type="ARBA" id="ARBA00037217"/>
    </source>
</evidence>
<gene>
    <name evidence="5" type="ORF">C7435_1773</name>
</gene>
<dbReference type="Gene3D" id="3.50.50.60">
    <property type="entry name" value="FAD/NAD(P)-binding domain"/>
    <property type="match status" value="2"/>
</dbReference>
<dbReference type="OrthoDB" id="9774675at2"/>
<dbReference type="AlphaFoldDB" id="A0A495D3F5"/>
<name>A0A495D3F5_9PROT</name>
<dbReference type="PRINTS" id="PR00419">
    <property type="entry name" value="ADXRDTASE"/>
</dbReference>
<feature type="domain" description="Amine oxidase" evidence="4">
    <location>
        <begin position="30"/>
        <end position="540"/>
    </location>
</feature>
<dbReference type="Pfam" id="PF01593">
    <property type="entry name" value="Amino_oxidase"/>
    <property type="match status" value="1"/>
</dbReference>
<dbReference type="PANTHER" id="PTHR10668">
    <property type="entry name" value="PHYTOENE DEHYDROGENASE"/>
    <property type="match status" value="1"/>
</dbReference>
<dbReference type="RefSeq" id="WP_121210971.1">
    <property type="nucleotide sequence ID" value="NZ_RBIM01000004.1"/>
</dbReference>
<dbReference type="Proteomes" id="UP000273675">
    <property type="component" value="Unassembled WGS sequence"/>
</dbReference>
<dbReference type="InterPro" id="IPR002937">
    <property type="entry name" value="Amino_oxidase"/>
</dbReference>
<evidence type="ECO:0000313" key="5">
    <source>
        <dbReference type="EMBL" id="RKQ96443.1"/>
    </source>
</evidence>
<reference evidence="5 6" key="1">
    <citation type="submission" date="2018-10" db="EMBL/GenBank/DDBJ databases">
        <title>Genomic Encyclopedia of Type Strains, Phase IV (KMG-IV): sequencing the most valuable type-strain genomes for metagenomic binning, comparative biology and taxonomic classification.</title>
        <authorList>
            <person name="Goeker M."/>
        </authorList>
    </citation>
    <scope>NUCLEOTIDE SEQUENCE [LARGE SCALE GENOMIC DNA]</scope>
    <source>
        <strain evidence="5 6">DSM 4734</strain>
    </source>
</reference>
<organism evidence="5 6">
    <name type="scientific">Maricaulis maris</name>
    <dbReference type="NCBI Taxonomy" id="74318"/>
    <lineage>
        <taxon>Bacteria</taxon>
        <taxon>Pseudomonadati</taxon>
        <taxon>Pseudomonadota</taxon>
        <taxon>Alphaproteobacteria</taxon>
        <taxon>Maricaulales</taxon>
        <taxon>Maricaulaceae</taxon>
        <taxon>Maricaulis</taxon>
    </lineage>
</organism>
<evidence type="ECO:0000256" key="3">
    <source>
        <dbReference type="ARBA" id="ARBA00040298"/>
    </source>
</evidence>
<dbReference type="PANTHER" id="PTHR10668:SF103">
    <property type="entry name" value="PYRIDINE NUCLEOTIDE-DISULFIDE OXIDOREDUCTASE DOMAIN-CONTAINING PROTEIN 2"/>
    <property type="match status" value="1"/>
</dbReference>
<dbReference type="GO" id="GO:0016491">
    <property type="term" value="F:oxidoreductase activity"/>
    <property type="evidence" value="ECO:0007669"/>
    <property type="project" value="InterPro"/>
</dbReference>
<evidence type="ECO:0000259" key="4">
    <source>
        <dbReference type="Pfam" id="PF01593"/>
    </source>
</evidence>
<accession>A0A495D3F5</accession>
<comment type="function">
    <text evidence="1">Probable oxidoreductase that may play a role as regulator of mitochondrial function.</text>
</comment>
<evidence type="ECO:0000313" key="6">
    <source>
        <dbReference type="Proteomes" id="UP000273675"/>
    </source>
</evidence>
<protein>
    <recommendedName>
        <fullName evidence="3">Pyridine nucleotide-disulfide oxidoreductase domain-containing protein 2</fullName>
    </recommendedName>
</protein>